<feature type="transmembrane region" description="Helical" evidence="8">
    <location>
        <begin position="187"/>
        <end position="207"/>
    </location>
</feature>
<dbReference type="Proteomes" id="UP000028123">
    <property type="component" value="Unassembled WGS sequence"/>
</dbReference>
<evidence type="ECO:0000256" key="4">
    <source>
        <dbReference type="ARBA" id="ARBA00022544"/>
    </source>
</evidence>
<name>A0A081PAW5_9BACL</name>
<keyword evidence="10" id="KW-1185">Reference proteome</keyword>
<keyword evidence="7 8" id="KW-0472">Membrane</keyword>
<gene>
    <name evidence="9" type="ORF">ET33_14330</name>
</gene>
<comment type="subcellular location">
    <subcellularLocation>
        <location evidence="1">Membrane</location>
        <topology evidence="1">Multi-pass membrane protein</topology>
    </subcellularLocation>
</comment>
<feature type="transmembrane region" description="Helical" evidence="8">
    <location>
        <begin position="12"/>
        <end position="34"/>
    </location>
</feature>
<sequence>MFDNDKIDTHQFTLLVILFVVGDALLYVPSWLASSAKQDAWLAAAFGCVEGLAIAWLYTTLAKRHFPATLIDLCRSVLGRWAGTIAACFFVSFILVDISIMLYEIGDFITTQMMPETPIEVVILLFTGVIVLGVRQGAVTLARSSELVFPSFVLLYLMLVLFISPQIRPENAQPVLSEGMKPIIQGNLRFFGNLEESVILLMLFPFVRNPGKGAKAYATGLAVGTIILTVFSTVSIMVMGSDMTALLAYPSYVLAQKVAVGKFLERIEAIMAFLWFITVFVKISVCYYAASHGIAQIVKLPRYRPVTLPLAMICYALALVFVPNRPYFDHFATKFWTPYTLTFGLFLPLLMLGAAWLHRSPGKR</sequence>
<keyword evidence="5 8" id="KW-0812">Transmembrane</keyword>
<evidence type="ECO:0000256" key="7">
    <source>
        <dbReference type="ARBA" id="ARBA00023136"/>
    </source>
</evidence>
<evidence type="ECO:0000256" key="2">
    <source>
        <dbReference type="ARBA" id="ARBA00007998"/>
    </source>
</evidence>
<feature type="transmembrane region" description="Helical" evidence="8">
    <location>
        <begin position="219"/>
        <end position="249"/>
    </location>
</feature>
<evidence type="ECO:0000256" key="6">
    <source>
        <dbReference type="ARBA" id="ARBA00022989"/>
    </source>
</evidence>
<dbReference type="RefSeq" id="WP_036675849.1">
    <property type="nucleotide sequence ID" value="NZ_JNVM01000002.1"/>
</dbReference>
<reference evidence="9 10" key="1">
    <citation type="submission" date="2014-06" db="EMBL/GenBank/DDBJ databases">
        <title>Draft genome sequence of Paenibacillus sp. MSt1.</title>
        <authorList>
            <person name="Aw Y.K."/>
            <person name="Ong K.S."/>
            <person name="Gan H.M."/>
            <person name="Lee S.M."/>
        </authorList>
    </citation>
    <scope>NUCLEOTIDE SEQUENCE [LARGE SCALE GENOMIC DNA]</scope>
    <source>
        <strain evidence="9 10">MSt1</strain>
    </source>
</reference>
<dbReference type="AlphaFoldDB" id="A0A081PAW5"/>
<feature type="transmembrane region" description="Helical" evidence="8">
    <location>
        <begin position="147"/>
        <end position="167"/>
    </location>
</feature>
<keyword evidence="4" id="KW-0309">Germination</keyword>
<keyword evidence="3" id="KW-0813">Transport</keyword>
<dbReference type="Pfam" id="PF03845">
    <property type="entry name" value="Spore_permease"/>
    <property type="match status" value="1"/>
</dbReference>
<feature type="transmembrane region" description="Helical" evidence="8">
    <location>
        <begin position="81"/>
        <end position="105"/>
    </location>
</feature>
<feature type="transmembrane region" description="Helical" evidence="8">
    <location>
        <begin position="335"/>
        <end position="357"/>
    </location>
</feature>
<dbReference type="eggNOG" id="COG0531">
    <property type="taxonomic scope" value="Bacteria"/>
</dbReference>
<dbReference type="PANTHER" id="PTHR34975">
    <property type="entry name" value="SPORE GERMINATION PROTEIN A2"/>
    <property type="match status" value="1"/>
</dbReference>
<proteinExistence type="inferred from homology"/>
<dbReference type="InterPro" id="IPR004761">
    <property type="entry name" value="Spore_GerAB"/>
</dbReference>
<dbReference type="PANTHER" id="PTHR34975:SF2">
    <property type="entry name" value="SPORE GERMINATION PROTEIN A2"/>
    <property type="match status" value="1"/>
</dbReference>
<protein>
    <submittedName>
        <fullName evidence="9">Spore gernimation protein</fullName>
    </submittedName>
</protein>
<evidence type="ECO:0000256" key="3">
    <source>
        <dbReference type="ARBA" id="ARBA00022448"/>
    </source>
</evidence>
<feature type="transmembrane region" description="Helical" evidence="8">
    <location>
        <begin position="117"/>
        <end position="135"/>
    </location>
</feature>
<dbReference type="GO" id="GO:0016020">
    <property type="term" value="C:membrane"/>
    <property type="evidence" value="ECO:0007669"/>
    <property type="project" value="UniProtKB-SubCell"/>
</dbReference>
<dbReference type="GO" id="GO:0009847">
    <property type="term" value="P:spore germination"/>
    <property type="evidence" value="ECO:0007669"/>
    <property type="project" value="InterPro"/>
</dbReference>
<dbReference type="OrthoDB" id="2078716at2"/>
<keyword evidence="6 8" id="KW-1133">Transmembrane helix</keyword>
<evidence type="ECO:0000313" key="10">
    <source>
        <dbReference type="Proteomes" id="UP000028123"/>
    </source>
</evidence>
<evidence type="ECO:0000256" key="1">
    <source>
        <dbReference type="ARBA" id="ARBA00004141"/>
    </source>
</evidence>
<accession>A0A081PAW5</accession>
<feature type="transmembrane region" description="Helical" evidence="8">
    <location>
        <begin position="302"/>
        <end position="323"/>
    </location>
</feature>
<comment type="caution">
    <text evidence="9">The sequence shown here is derived from an EMBL/GenBank/DDBJ whole genome shotgun (WGS) entry which is preliminary data.</text>
</comment>
<dbReference type="EMBL" id="JNVM01000002">
    <property type="protein sequence ID" value="KEQ27838.1"/>
    <property type="molecule type" value="Genomic_DNA"/>
</dbReference>
<evidence type="ECO:0000256" key="8">
    <source>
        <dbReference type="SAM" id="Phobius"/>
    </source>
</evidence>
<evidence type="ECO:0000313" key="9">
    <source>
        <dbReference type="EMBL" id="KEQ27838.1"/>
    </source>
</evidence>
<feature type="transmembrane region" description="Helical" evidence="8">
    <location>
        <begin position="269"/>
        <end position="290"/>
    </location>
</feature>
<organism evidence="9 10">
    <name type="scientific">Paenibacillus tyrfis</name>
    <dbReference type="NCBI Taxonomy" id="1501230"/>
    <lineage>
        <taxon>Bacteria</taxon>
        <taxon>Bacillati</taxon>
        <taxon>Bacillota</taxon>
        <taxon>Bacilli</taxon>
        <taxon>Bacillales</taxon>
        <taxon>Paenibacillaceae</taxon>
        <taxon>Paenibacillus</taxon>
    </lineage>
</organism>
<feature type="transmembrane region" description="Helical" evidence="8">
    <location>
        <begin position="40"/>
        <end position="61"/>
    </location>
</feature>
<evidence type="ECO:0000256" key="5">
    <source>
        <dbReference type="ARBA" id="ARBA00022692"/>
    </source>
</evidence>
<dbReference type="NCBIfam" id="TIGR00912">
    <property type="entry name" value="2A0309"/>
    <property type="match status" value="1"/>
</dbReference>
<comment type="similarity">
    <text evidence="2">Belongs to the amino acid-polyamine-organocation (APC) superfamily. Spore germination protein (SGP) (TC 2.A.3.9) family.</text>
</comment>